<keyword evidence="3" id="KW-1185">Reference proteome</keyword>
<feature type="transmembrane region" description="Helical" evidence="1">
    <location>
        <begin position="58"/>
        <end position="81"/>
    </location>
</feature>
<dbReference type="RefSeq" id="WP_133107738.1">
    <property type="nucleotide sequence ID" value="NZ_SMNA01000005.1"/>
</dbReference>
<keyword evidence="1" id="KW-1133">Transmembrane helix</keyword>
<dbReference type="Proteomes" id="UP000504882">
    <property type="component" value="Unassembled WGS sequence"/>
</dbReference>
<feature type="transmembrane region" description="Helical" evidence="1">
    <location>
        <begin position="165"/>
        <end position="185"/>
    </location>
</feature>
<organism evidence="2 3">
    <name type="scientific">Occultella glacieicola</name>
    <dbReference type="NCBI Taxonomy" id="2518684"/>
    <lineage>
        <taxon>Bacteria</taxon>
        <taxon>Bacillati</taxon>
        <taxon>Actinomycetota</taxon>
        <taxon>Actinomycetes</taxon>
        <taxon>Micrococcales</taxon>
        <taxon>Ruaniaceae</taxon>
        <taxon>Occultella</taxon>
    </lineage>
</organism>
<keyword evidence="1" id="KW-0812">Transmembrane</keyword>
<dbReference type="EMBL" id="SMNA01000005">
    <property type="protein sequence ID" value="TDE94012.1"/>
    <property type="molecule type" value="Genomic_DNA"/>
</dbReference>
<reference evidence="2 3" key="1">
    <citation type="submission" date="2019-03" db="EMBL/GenBank/DDBJ databases">
        <title>Genomic features of bacteria from cold environments.</title>
        <authorList>
            <person name="Shen L."/>
        </authorList>
    </citation>
    <scope>NUCLEOTIDE SEQUENCE [LARGE SCALE GENOMIC DNA]</scope>
    <source>
        <strain evidence="3">T3246-1</strain>
    </source>
</reference>
<feature type="transmembrane region" description="Helical" evidence="1">
    <location>
        <begin position="130"/>
        <end position="153"/>
    </location>
</feature>
<gene>
    <name evidence="2" type="ORF">EXU48_11160</name>
</gene>
<feature type="transmembrane region" description="Helical" evidence="1">
    <location>
        <begin position="26"/>
        <end position="46"/>
    </location>
</feature>
<protein>
    <submittedName>
        <fullName evidence="2">Uncharacterized protein</fullName>
    </submittedName>
</protein>
<sequence length="201" mass="20186">MTVRDRRGDGGRAVAGSGATQAVRTAHAALLGAVCGLAWAASLRALMAELAAPSRMDWFGTFGGILLPGAAVGALLASAWARGAAGRANRIGWFALAPLAFAITLGPGQLAFAALTIAGGYALGAHGRGWLRIACAILGAAFLIALVVSLPLVGGASYALTEPRGAWLAVLGASLTILIMVAEAIPFRYASRPSVGPGPRS</sequence>
<feature type="transmembrane region" description="Helical" evidence="1">
    <location>
        <begin position="93"/>
        <end position="118"/>
    </location>
</feature>
<keyword evidence="1" id="KW-0472">Membrane</keyword>
<accession>A0ABY2E591</accession>
<proteinExistence type="predicted"/>
<name>A0ABY2E591_9MICO</name>
<comment type="caution">
    <text evidence="2">The sequence shown here is derived from an EMBL/GenBank/DDBJ whole genome shotgun (WGS) entry which is preliminary data.</text>
</comment>
<evidence type="ECO:0000313" key="3">
    <source>
        <dbReference type="Proteomes" id="UP000504882"/>
    </source>
</evidence>
<evidence type="ECO:0000256" key="1">
    <source>
        <dbReference type="SAM" id="Phobius"/>
    </source>
</evidence>
<evidence type="ECO:0000313" key="2">
    <source>
        <dbReference type="EMBL" id="TDE94012.1"/>
    </source>
</evidence>